<dbReference type="EMBL" id="GBRH01206363">
    <property type="protein sequence ID" value="JAD91532.1"/>
    <property type="molecule type" value="Transcribed_RNA"/>
</dbReference>
<organism evidence="1">
    <name type="scientific">Arundo donax</name>
    <name type="common">Giant reed</name>
    <name type="synonym">Donax arundinaceus</name>
    <dbReference type="NCBI Taxonomy" id="35708"/>
    <lineage>
        <taxon>Eukaryota</taxon>
        <taxon>Viridiplantae</taxon>
        <taxon>Streptophyta</taxon>
        <taxon>Embryophyta</taxon>
        <taxon>Tracheophyta</taxon>
        <taxon>Spermatophyta</taxon>
        <taxon>Magnoliopsida</taxon>
        <taxon>Liliopsida</taxon>
        <taxon>Poales</taxon>
        <taxon>Poaceae</taxon>
        <taxon>PACMAD clade</taxon>
        <taxon>Arundinoideae</taxon>
        <taxon>Arundineae</taxon>
        <taxon>Arundo</taxon>
    </lineage>
</organism>
<proteinExistence type="predicted"/>
<protein>
    <submittedName>
        <fullName evidence="1">Uncharacterized protein</fullName>
    </submittedName>
</protein>
<reference evidence="1" key="2">
    <citation type="journal article" date="2015" name="Data Brief">
        <title>Shoot transcriptome of the giant reed, Arundo donax.</title>
        <authorList>
            <person name="Barrero R.A."/>
            <person name="Guerrero F.D."/>
            <person name="Moolhuijzen P."/>
            <person name="Goolsby J.A."/>
            <person name="Tidwell J."/>
            <person name="Bellgard S.E."/>
            <person name="Bellgard M.I."/>
        </authorList>
    </citation>
    <scope>NUCLEOTIDE SEQUENCE</scope>
    <source>
        <tissue evidence="1">Shoot tissue taken approximately 20 cm above the soil surface</tissue>
    </source>
</reference>
<reference evidence="1" key="1">
    <citation type="submission" date="2014-09" db="EMBL/GenBank/DDBJ databases">
        <authorList>
            <person name="Magalhaes I.L.F."/>
            <person name="Oliveira U."/>
            <person name="Santos F.R."/>
            <person name="Vidigal T.H.D.A."/>
            <person name="Brescovit A.D."/>
            <person name="Santos A.J."/>
        </authorList>
    </citation>
    <scope>NUCLEOTIDE SEQUENCE</scope>
    <source>
        <tissue evidence="1">Shoot tissue taken approximately 20 cm above the soil surface</tissue>
    </source>
</reference>
<accession>A0A0A9E6D1</accession>
<name>A0A0A9E6D1_ARUDO</name>
<evidence type="ECO:0000313" key="1">
    <source>
        <dbReference type="EMBL" id="JAD91532.1"/>
    </source>
</evidence>
<sequence length="54" mass="6034">MTDLITEVQRAYMLNGRDILQNQLSRMSFLLPSLGLRLSLGRSISPMSANNVPN</sequence>
<dbReference type="AlphaFoldDB" id="A0A0A9E6D1"/>